<proteinExistence type="predicted"/>
<evidence type="ECO:0000313" key="1">
    <source>
        <dbReference type="EMBL" id="STI86101.1"/>
    </source>
</evidence>
<reference evidence="1 2" key="1">
    <citation type="submission" date="2018-06" db="EMBL/GenBank/DDBJ databases">
        <authorList>
            <consortium name="Pathogen Informatics"/>
            <person name="Doyle S."/>
        </authorList>
    </citation>
    <scope>NUCLEOTIDE SEQUENCE [LARGE SCALE GENOMIC DNA]</scope>
    <source>
        <strain evidence="1 2">NCTC8622</strain>
    </source>
</reference>
<accession>A0A376UBL2</accession>
<dbReference type="EMBL" id="UGCP01000002">
    <property type="protein sequence ID" value="STI86101.1"/>
    <property type="molecule type" value="Genomic_DNA"/>
</dbReference>
<evidence type="ECO:0000313" key="2">
    <source>
        <dbReference type="Proteomes" id="UP000254079"/>
    </source>
</evidence>
<protein>
    <submittedName>
        <fullName evidence="1">Carbohydrate-specific outer membrane porin</fullName>
    </submittedName>
</protein>
<dbReference type="Proteomes" id="UP000254079">
    <property type="component" value="Unassembled WGS sequence"/>
</dbReference>
<dbReference type="AlphaFoldDB" id="A0A376UBL2"/>
<organism evidence="1 2">
    <name type="scientific">Escherichia coli</name>
    <dbReference type="NCBI Taxonomy" id="562"/>
    <lineage>
        <taxon>Bacteria</taxon>
        <taxon>Pseudomonadati</taxon>
        <taxon>Pseudomonadota</taxon>
        <taxon>Gammaproteobacteria</taxon>
        <taxon>Enterobacterales</taxon>
        <taxon>Enterobacteriaceae</taxon>
        <taxon>Escherichia</taxon>
    </lineage>
</organism>
<name>A0A376UBL2_ECOLX</name>
<sequence>MSGWFDLTLNQRVYNQDGKTANAVVTYDGNVGEQYNDAWLVTVPMKISCSSAIFT</sequence>
<gene>
    <name evidence="1" type="primary">bglH_8</name>
    <name evidence="1" type="ORF">NCTC8622_05217</name>
</gene>